<dbReference type="AlphaFoldDB" id="A0A0C2YVI5"/>
<feature type="region of interest" description="Disordered" evidence="1">
    <location>
        <begin position="1"/>
        <end position="27"/>
    </location>
</feature>
<gene>
    <name evidence="2" type="ORF">SCLCIDRAFT_31753</name>
</gene>
<evidence type="ECO:0000313" key="3">
    <source>
        <dbReference type="Proteomes" id="UP000053989"/>
    </source>
</evidence>
<reference evidence="3" key="2">
    <citation type="submission" date="2015-01" db="EMBL/GenBank/DDBJ databases">
        <title>Evolutionary Origins and Diversification of the Mycorrhizal Mutualists.</title>
        <authorList>
            <consortium name="DOE Joint Genome Institute"/>
            <consortium name="Mycorrhizal Genomics Consortium"/>
            <person name="Kohler A."/>
            <person name="Kuo A."/>
            <person name="Nagy L.G."/>
            <person name="Floudas D."/>
            <person name="Copeland A."/>
            <person name="Barry K.W."/>
            <person name="Cichocki N."/>
            <person name="Veneault-Fourrey C."/>
            <person name="LaButti K."/>
            <person name="Lindquist E.A."/>
            <person name="Lipzen A."/>
            <person name="Lundell T."/>
            <person name="Morin E."/>
            <person name="Murat C."/>
            <person name="Riley R."/>
            <person name="Ohm R."/>
            <person name="Sun H."/>
            <person name="Tunlid A."/>
            <person name="Henrissat B."/>
            <person name="Grigoriev I.V."/>
            <person name="Hibbett D.S."/>
            <person name="Martin F."/>
        </authorList>
    </citation>
    <scope>NUCLEOTIDE SEQUENCE [LARGE SCALE GENOMIC DNA]</scope>
    <source>
        <strain evidence="3">Foug A</strain>
    </source>
</reference>
<dbReference type="InParanoid" id="A0A0C2YVI5"/>
<organism evidence="2 3">
    <name type="scientific">Scleroderma citrinum Foug A</name>
    <dbReference type="NCBI Taxonomy" id="1036808"/>
    <lineage>
        <taxon>Eukaryota</taxon>
        <taxon>Fungi</taxon>
        <taxon>Dikarya</taxon>
        <taxon>Basidiomycota</taxon>
        <taxon>Agaricomycotina</taxon>
        <taxon>Agaricomycetes</taxon>
        <taxon>Agaricomycetidae</taxon>
        <taxon>Boletales</taxon>
        <taxon>Sclerodermatineae</taxon>
        <taxon>Sclerodermataceae</taxon>
        <taxon>Scleroderma</taxon>
    </lineage>
</organism>
<sequence>MPPTSWEGASVLQLSGTRSAQQQVGNSDDERINAVHGMSFAEMQDFFKNLKD</sequence>
<accession>A0A0C2YVI5</accession>
<dbReference type="HOGENOM" id="CLU_3088598_0_0_1"/>
<keyword evidence="3" id="KW-1185">Reference proteome</keyword>
<evidence type="ECO:0000256" key="1">
    <source>
        <dbReference type="SAM" id="MobiDB-lite"/>
    </source>
</evidence>
<feature type="compositionally biased region" description="Polar residues" evidence="1">
    <location>
        <begin position="12"/>
        <end position="26"/>
    </location>
</feature>
<evidence type="ECO:0000313" key="2">
    <source>
        <dbReference type="EMBL" id="KIM53628.1"/>
    </source>
</evidence>
<dbReference type="Proteomes" id="UP000053989">
    <property type="component" value="Unassembled WGS sequence"/>
</dbReference>
<protein>
    <submittedName>
        <fullName evidence="2">Uncharacterized protein</fullName>
    </submittedName>
</protein>
<name>A0A0C2YVI5_9AGAM</name>
<dbReference type="EMBL" id="KN822175">
    <property type="protein sequence ID" value="KIM53628.1"/>
    <property type="molecule type" value="Genomic_DNA"/>
</dbReference>
<reference evidence="2 3" key="1">
    <citation type="submission" date="2014-04" db="EMBL/GenBank/DDBJ databases">
        <authorList>
            <consortium name="DOE Joint Genome Institute"/>
            <person name="Kuo A."/>
            <person name="Kohler A."/>
            <person name="Nagy L.G."/>
            <person name="Floudas D."/>
            <person name="Copeland A."/>
            <person name="Barry K.W."/>
            <person name="Cichocki N."/>
            <person name="Veneault-Fourrey C."/>
            <person name="LaButti K."/>
            <person name="Lindquist E.A."/>
            <person name="Lipzen A."/>
            <person name="Lundell T."/>
            <person name="Morin E."/>
            <person name="Murat C."/>
            <person name="Sun H."/>
            <person name="Tunlid A."/>
            <person name="Henrissat B."/>
            <person name="Grigoriev I.V."/>
            <person name="Hibbett D.S."/>
            <person name="Martin F."/>
            <person name="Nordberg H.P."/>
            <person name="Cantor M.N."/>
            <person name="Hua S.X."/>
        </authorList>
    </citation>
    <scope>NUCLEOTIDE SEQUENCE [LARGE SCALE GENOMIC DNA]</scope>
    <source>
        <strain evidence="2 3">Foug A</strain>
    </source>
</reference>
<proteinExistence type="predicted"/>